<dbReference type="GO" id="GO:0015190">
    <property type="term" value="F:L-leucine transmembrane transporter activity"/>
    <property type="evidence" value="ECO:0007669"/>
    <property type="project" value="TreeGrafter"/>
</dbReference>
<comment type="catalytic activity">
    <reaction evidence="1">
        <text>Hydrolysis of terminal, non-reducing (1-&gt;4)-linked alpha-D-glucose residues with release of alpha-D-glucose.</text>
        <dbReference type="EC" id="3.2.1.20"/>
    </reaction>
</comment>
<dbReference type="GO" id="GO:0005975">
    <property type="term" value="P:carbohydrate metabolic process"/>
    <property type="evidence" value="ECO:0007669"/>
    <property type="project" value="InterPro"/>
</dbReference>
<keyword evidence="4" id="KW-0812">Transmembrane</keyword>
<name>A0A9N9MP52_9CUCU</name>
<keyword evidence="4" id="KW-1133">Transmembrane helix</keyword>
<dbReference type="GO" id="GO:0016323">
    <property type="term" value="C:basolateral plasma membrane"/>
    <property type="evidence" value="ECO:0007669"/>
    <property type="project" value="TreeGrafter"/>
</dbReference>
<feature type="compositionally biased region" description="Polar residues" evidence="3">
    <location>
        <begin position="10"/>
        <end position="20"/>
    </location>
</feature>
<dbReference type="PANTHER" id="PTHR46673:SF1">
    <property type="entry name" value="4F2 CELL-SURFACE ANTIGEN HEAVY CHAIN"/>
    <property type="match status" value="1"/>
</dbReference>
<dbReference type="GO" id="GO:0015823">
    <property type="term" value="P:phenylalanine transport"/>
    <property type="evidence" value="ECO:0007669"/>
    <property type="project" value="TreeGrafter"/>
</dbReference>
<dbReference type="GO" id="GO:0015173">
    <property type="term" value="F:aromatic amino acid transmembrane transporter activity"/>
    <property type="evidence" value="ECO:0007669"/>
    <property type="project" value="TreeGrafter"/>
</dbReference>
<reference evidence="7" key="1">
    <citation type="submission" date="2022-01" db="EMBL/GenBank/DDBJ databases">
        <authorList>
            <person name="King R."/>
        </authorList>
    </citation>
    <scope>NUCLEOTIDE SEQUENCE</scope>
</reference>
<dbReference type="InterPro" id="IPR042280">
    <property type="entry name" value="SLC3A2"/>
</dbReference>
<dbReference type="GO" id="GO:0016324">
    <property type="term" value="C:apical plasma membrane"/>
    <property type="evidence" value="ECO:0007669"/>
    <property type="project" value="TreeGrafter"/>
</dbReference>
<evidence type="ECO:0000256" key="2">
    <source>
        <dbReference type="ARBA" id="ARBA00012741"/>
    </source>
</evidence>
<evidence type="ECO:0000259" key="5">
    <source>
        <dbReference type="Pfam" id="PF00128"/>
    </source>
</evidence>
<proteinExistence type="predicted"/>
<dbReference type="Pfam" id="PF00128">
    <property type="entry name" value="Alpha-amylase"/>
    <property type="match status" value="1"/>
</dbReference>
<dbReference type="InterPro" id="IPR017853">
    <property type="entry name" value="GH"/>
</dbReference>
<dbReference type="AlphaFoldDB" id="A0A9N9MP52"/>
<dbReference type="GO" id="GO:1904273">
    <property type="term" value="P:L-alanine import across plasma membrane"/>
    <property type="evidence" value="ECO:0007669"/>
    <property type="project" value="TreeGrafter"/>
</dbReference>
<feature type="domain" description="Glycosyl hydrolase family 13 catalytic" evidence="5">
    <location>
        <begin position="197"/>
        <end position="384"/>
    </location>
</feature>
<dbReference type="GO" id="GO:0004558">
    <property type="term" value="F:alpha-1,4-glucosidase activity"/>
    <property type="evidence" value="ECO:0007669"/>
    <property type="project" value="UniProtKB-EC"/>
</dbReference>
<evidence type="ECO:0000256" key="3">
    <source>
        <dbReference type="SAM" id="MobiDB-lite"/>
    </source>
</evidence>
<keyword evidence="8" id="KW-1185">Reference proteome</keyword>
<dbReference type="Gene3D" id="3.20.20.80">
    <property type="entry name" value="Glycosidases"/>
    <property type="match status" value="1"/>
</dbReference>
<dbReference type="InterPro" id="IPR031984">
    <property type="entry name" value="SLC3A2_N"/>
</dbReference>
<dbReference type="PANTHER" id="PTHR46673">
    <property type="entry name" value="4F2 CELL-SURFACE ANTIGEN HEAVY CHAIN"/>
    <property type="match status" value="1"/>
</dbReference>
<gene>
    <name evidence="7" type="ORF">CEUTPL_LOCUS6823</name>
</gene>
<evidence type="ECO:0000313" key="7">
    <source>
        <dbReference type="EMBL" id="CAG9766236.1"/>
    </source>
</evidence>
<dbReference type="OrthoDB" id="204980at2759"/>
<dbReference type="GO" id="GO:1903801">
    <property type="term" value="P:L-leucine import across plasma membrane"/>
    <property type="evidence" value="ECO:0007669"/>
    <property type="project" value="TreeGrafter"/>
</dbReference>
<dbReference type="SUPFAM" id="SSF51445">
    <property type="entry name" value="(Trans)glycosidases"/>
    <property type="match status" value="1"/>
</dbReference>
<keyword evidence="4" id="KW-0472">Membrane</keyword>
<protein>
    <recommendedName>
        <fullName evidence="2">alpha-glucosidase</fullName>
        <ecNumber evidence="2">3.2.1.20</ecNumber>
    </recommendedName>
</protein>
<sequence>MDKNKLDISGRTSPEVTNATYKPIPEQDMEEQAVSRPKSLIKVKASPEEIDGADEKMLANDEKIPEVVILNNDTKSPQNGDAKLDMDEPKQPFVGLTKEELMKYANDPFWVRLRWFLFISFWLLWAGMLVGAVMIIYAAPKCDPPPPRTWYQQGPLTQLPPDTTPETLTLDKNVQGVIISWSADAYEALEKNPKGLALIKAAQKDGTNVIVELEPAVSNVWFEQSERKEAEFDGYYIWKSGSIKGTDSSPSPPNNWVSPSNVSSWKYSEARKEYYYIPFAKPHLNFRYPPVVDQFSKVIERFLAVNVSGIRLRNAPFLLVNSTFEDEDVNTNLNPDLTLGQYDFFRHAKTENLADLASLLLTWRTLIKNKTESGPLMVAEDLAKVESFKFNDSLVVDMPLMSHIFSKPTVSVNETVNSLNYAFGINRIEWPLWEAKTTALPKDVFDIITYLLPGAPLVNVTDRVDVELLKIRDSASIMRGICGVYGLQNNTILAFIRVTPGNPGILVAVNPTDTTAVANFPAEIPPLSDLQEVTIRHYSSNYNNTEFKDVGSKKTATAIPVTPKSAIVLEYVPKMNE</sequence>
<dbReference type="Gene3D" id="3.90.400.10">
    <property type="entry name" value="Oligo-1,6-glucosidase, Domain 2"/>
    <property type="match status" value="1"/>
</dbReference>
<dbReference type="EMBL" id="OU892279">
    <property type="protein sequence ID" value="CAG9766236.1"/>
    <property type="molecule type" value="Genomic_DNA"/>
</dbReference>
<dbReference type="EC" id="3.2.1.20" evidence="2"/>
<accession>A0A9N9MP52</accession>
<evidence type="ECO:0000256" key="4">
    <source>
        <dbReference type="SAM" id="Phobius"/>
    </source>
</evidence>
<feature type="region of interest" description="Disordered" evidence="3">
    <location>
        <begin position="1"/>
        <end position="38"/>
    </location>
</feature>
<feature type="domain" description="Solute carrier family 3 member 2 N-terminal" evidence="6">
    <location>
        <begin position="81"/>
        <end position="156"/>
    </location>
</feature>
<organism evidence="7 8">
    <name type="scientific">Ceutorhynchus assimilis</name>
    <name type="common">cabbage seed weevil</name>
    <dbReference type="NCBI Taxonomy" id="467358"/>
    <lineage>
        <taxon>Eukaryota</taxon>
        <taxon>Metazoa</taxon>
        <taxon>Ecdysozoa</taxon>
        <taxon>Arthropoda</taxon>
        <taxon>Hexapoda</taxon>
        <taxon>Insecta</taxon>
        <taxon>Pterygota</taxon>
        <taxon>Neoptera</taxon>
        <taxon>Endopterygota</taxon>
        <taxon>Coleoptera</taxon>
        <taxon>Polyphaga</taxon>
        <taxon>Cucujiformia</taxon>
        <taxon>Curculionidae</taxon>
        <taxon>Ceutorhynchinae</taxon>
        <taxon>Ceutorhynchus</taxon>
    </lineage>
</organism>
<dbReference type="Pfam" id="PF16028">
    <property type="entry name" value="SLC3A2_N"/>
    <property type="match status" value="1"/>
</dbReference>
<evidence type="ECO:0000256" key="1">
    <source>
        <dbReference type="ARBA" id="ARBA00001657"/>
    </source>
</evidence>
<evidence type="ECO:0000259" key="6">
    <source>
        <dbReference type="Pfam" id="PF16028"/>
    </source>
</evidence>
<dbReference type="InterPro" id="IPR006047">
    <property type="entry name" value="GH13_cat_dom"/>
</dbReference>
<dbReference type="Proteomes" id="UP001152799">
    <property type="component" value="Chromosome 3"/>
</dbReference>
<dbReference type="InterPro" id="IPR045857">
    <property type="entry name" value="O16G_dom_2"/>
</dbReference>
<dbReference type="GO" id="GO:0015180">
    <property type="term" value="F:L-alanine transmembrane transporter activity"/>
    <property type="evidence" value="ECO:0007669"/>
    <property type="project" value="TreeGrafter"/>
</dbReference>
<feature type="transmembrane region" description="Helical" evidence="4">
    <location>
        <begin position="115"/>
        <end position="139"/>
    </location>
</feature>
<evidence type="ECO:0000313" key="8">
    <source>
        <dbReference type="Proteomes" id="UP001152799"/>
    </source>
</evidence>